<reference evidence="2 3" key="1">
    <citation type="journal article" date="2016" name="Genome Biol. Evol.">
        <title>Gene Family Evolution Reflects Adaptation to Soil Environmental Stressors in the Genome of the Collembolan Orchesella cincta.</title>
        <authorList>
            <person name="Faddeeva-Vakhrusheva A."/>
            <person name="Derks M.F."/>
            <person name="Anvar S.Y."/>
            <person name="Agamennone V."/>
            <person name="Suring W."/>
            <person name="Smit S."/>
            <person name="van Straalen N.M."/>
            <person name="Roelofs D."/>
        </authorList>
    </citation>
    <scope>NUCLEOTIDE SEQUENCE [LARGE SCALE GENOMIC DNA]</scope>
    <source>
        <tissue evidence="2">Mixed pool</tissue>
    </source>
</reference>
<organism evidence="2 3">
    <name type="scientific">Orchesella cincta</name>
    <name type="common">Springtail</name>
    <name type="synonym">Podura cincta</name>
    <dbReference type="NCBI Taxonomy" id="48709"/>
    <lineage>
        <taxon>Eukaryota</taxon>
        <taxon>Metazoa</taxon>
        <taxon>Ecdysozoa</taxon>
        <taxon>Arthropoda</taxon>
        <taxon>Hexapoda</taxon>
        <taxon>Collembola</taxon>
        <taxon>Entomobryomorpha</taxon>
        <taxon>Entomobryoidea</taxon>
        <taxon>Orchesellidae</taxon>
        <taxon>Orchesellinae</taxon>
        <taxon>Orchesella</taxon>
    </lineage>
</organism>
<protein>
    <submittedName>
        <fullName evidence="2">Uncharacterized protein</fullName>
    </submittedName>
</protein>
<name>A0A1D2MKR7_ORCCI</name>
<keyword evidence="3" id="KW-1185">Reference proteome</keyword>
<gene>
    <name evidence="2" type="ORF">Ocin01_13182</name>
</gene>
<feature type="transmembrane region" description="Helical" evidence="1">
    <location>
        <begin position="126"/>
        <end position="151"/>
    </location>
</feature>
<dbReference type="Proteomes" id="UP000094527">
    <property type="component" value="Unassembled WGS sequence"/>
</dbReference>
<evidence type="ECO:0000256" key="1">
    <source>
        <dbReference type="SAM" id="Phobius"/>
    </source>
</evidence>
<proteinExistence type="predicted"/>
<dbReference type="AlphaFoldDB" id="A0A1D2MKR7"/>
<keyword evidence="1" id="KW-0812">Transmembrane</keyword>
<sequence length="213" mass="24134">MPKVRIRAYSSKTPIKTWQCVNVNYPLPKILELFSIYDFLRGVVDTISTIAVVLYLLDTNREDVHFTKLRTGAEGSDYEKYEAFYFLRNRNIMIGIFIACVGTAFLEVPLAVVLNKATKSINVRILTIWMTASGLVLILSVILFIAILVYANKAELIRDDLASSGHLSQLMIYNSIFRAAWYDISKIAEMRFVAAYLRLIHKSKANKSILGLA</sequence>
<keyword evidence="1" id="KW-0472">Membrane</keyword>
<keyword evidence="1" id="KW-1133">Transmembrane helix</keyword>
<feature type="transmembrane region" description="Helical" evidence="1">
    <location>
        <begin position="92"/>
        <end position="114"/>
    </location>
</feature>
<accession>A0A1D2MKR7</accession>
<comment type="caution">
    <text evidence="2">The sequence shown here is derived from an EMBL/GenBank/DDBJ whole genome shotgun (WGS) entry which is preliminary data.</text>
</comment>
<evidence type="ECO:0000313" key="2">
    <source>
        <dbReference type="EMBL" id="ODM93501.1"/>
    </source>
</evidence>
<dbReference type="EMBL" id="LJIJ01000966">
    <property type="protein sequence ID" value="ODM93501.1"/>
    <property type="molecule type" value="Genomic_DNA"/>
</dbReference>
<evidence type="ECO:0000313" key="3">
    <source>
        <dbReference type="Proteomes" id="UP000094527"/>
    </source>
</evidence>